<evidence type="ECO:0000313" key="8">
    <source>
        <dbReference type="EMBL" id="QLL30634.1"/>
    </source>
</evidence>
<dbReference type="Gene3D" id="2.60.40.1170">
    <property type="entry name" value="Mu homology domain, subdomain B"/>
    <property type="match status" value="2"/>
</dbReference>
<dbReference type="PROSITE" id="PS00990">
    <property type="entry name" value="CLAT_ADAPTOR_M_1"/>
    <property type="match status" value="1"/>
</dbReference>
<dbReference type="InterPro" id="IPR036168">
    <property type="entry name" value="AP2_Mu_C_sf"/>
</dbReference>
<keyword evidence="9" id="KW-1185">Reference proteome</keyword>
<dbReference type="GO" id="GO:0030131">
    <property type="term" value="C:clathrin adaptor complex"/>
    <property type="evidence" value="ECO:0007669"/>
    <property type="project" value="UniProtKB-UniRule"/>
</dbReference>
<sequence>MFIAFYITDSKYSLVFQYLLSSKSPSFEHLRTKVQEVCPKLMSDANTTESGTRTNDGNGNLNAVRQPVGKNLELYKYYSSTNKLYYFCLTSACSSGSKCSPFVFMEDMDRLFLEYFDKDQLTASKIKNNYDRITMIFYVCVSGGVPAAGKLYSNSVKKVVPVRSDLSKIITSTAHTLQVAVQRQGQQHGERFGNKQSRFETDSSLESEMVPWRSAGLKYTNNEFYVDMTEEIHVTYQKSRKTSGSNLRFDSSKMTMVCGTINGRATVRCYLSDTPSVELQLDLAGNDMGVPALHNCIENKTDLSNLKFIPPDGKFSLIQYSIDLDQVSQSRRYNSCVGLITLDFKDQLGTKKDEFELTVNIANSREVESIQDLCIGLELQPPTDNNSQNRDTTQDSEFKIKVLRNTHGRFDNSVVSGKGAWIFDKDTPTGSLPVLRGCVENSTGLSCDAKVQRVSLSYTHTGQLISGIRVKAININSQGTTGTKPFKGVKYMTTTGDYEIRS</sequence>
<comment type="subcellular location">
    <subcellularLocation>
        <location evidence="1">Cytoplasmic vesicle membrane</location>
    </subcellularLocation>
</comment>
<dbReference type="CDD" id="cd09252">
    <property type="entry name" value="AP-3_Mu3_Cterm"/>
    <property type="match status" value="1"/>
</dbReference>
<gene>
    <name evidence="8" type="ORF">HG536_0A04510</name>
</gene>
<organism evidence="8 9">
    <name type="scientific">Torulaspora globosa</name>
    <dbReference type="NCBI Taxonomy" id="48254"/>
    <lineage>
        <taxon>Eukaryota</taxon>
        <taxon>Fungi</taxon>
        <taxon>Dikarya</taxon>
        <taxon>Ascomycota</taxon>
        <taxon>Saccharomycotina</taxon>
        <taxon>Saccharomycetes</taxon>
        <taxon>Saccharomycetales</taxon>
        <taxon>Saccharomycetaceae</taxon>
        <taxon>Torulaspora</taxon>
    </lineage>
</organism>
<dbReference type="Gene3D" id="3.30.450.60">
    <property type="match status" value="1"/>
</dbReference>
<evidence type="ECO:0000313" key="9">
    <source>
        <dbReference type="Proteomes" id="UP000515788"/>
    </source>
</evidence>
<evidence type="ECO:0000259" key="7">
    <source>
        <dbReference type="PROSITE" id="PS51072"/>
    </source>
</evidence>
<dbReference type="PANTHER" id="PTHR10529">
    <property type="entry name" value="AP COMPLEX SUBUNIT MU"/>
    <property type="match status" value="1"/>
</dbReference>
<keyword evidence="3 6" id="KW-0653">Protein transport</keyword>
<protein>
    <recommendedName>
        <fullName evidence="7">MHD domain-containing protein</fullName>
    </recommendedName>
</protein>
<proteinExistence type="inferred from homology"/>
<evidence type="ECO:0000256" key="1">
    <source>
        <dbReference type="ARBA" id="ARBA00004156"/>
    </source>
</evidence>
<dbReference type="GO" id="GO:0016192">
    <property type="term" value="P:vesicle-mediated transport"/>
    <property type="evidence" value="ECO:0007669"/>
    <property type="project" value="InterPro"/>
</dbReference>
<dbReference type="AlphaFoldDB" id="A0A7G3ZAU8"/>
<dbReference type="OrthoDB" id="870at2759"/>
<dbReference type="PROSITE" id="PS51072">
    <property type="entry name" value="MHD"/>
    <property type="match status" value="1"/>
</dbReference>
<keyword evidence="5" id="KW-0968">Cytoplasmic vesicle</keyword>
<dbReference type="Proteomes" id="UP000515788">
    <property type="component" value="Chromosome 1"/>
</dbReference>
<dbReference type="InterPro" id="IPR050431">
    <property type="entry name" value="Adaptor_comp_med_subunit"/>
</dbReference>
<evidence type="ECO:0000256" key="4">
    <source>
        <dbReference type="ARBA" id="ARBA00023136"/>
    </source>
</evidence>
<dbReference type="InterPro" id="IPR018240">
    <property type="entry name" value="Clathrin_mu_CS"/>
</dbReference>
<dbReference type="Pfam" id="PF00928">
    <property type="entry name" value="Adap_comp_sub"/>
    <property type="match status" value="1"/>
</dbReference>
<dbReference type="RefSeq" id="XP_037137309.1">
    <property type="nucleotide sequence ID" value="XM_037281414.1"/>
</dbReference>
<evidence type="ECO:0000256" key="6">
    <source>
        <dbReference type="PIRNR" id="PIRNR005992"/>
    </source>
</evidence>
<dbReference type="InterPro" id="IPR028565">
    <property type="entry name" value="MHD"/>
</dbReference>
<keyword evidence="2 6" id="KW-0813">Transport</keyword>
<dbReference type="SUPFAM" id="SSF49447">
    <property type="entry name" value="Second domain of Mu2 adaptin subunit (ap50) of ap2 adaptor"/>
    <property type="match status" value="1"/>
</dbReference>
<keyword evidence="4" id="KW-0472">Membrane</keyword>
<accession>A0A7G3ZAU8</accession>
<evidence type="ECO:0000256" key="5">
    <source>
        <dbReference type="ARBA" id="ARBA00023329"/>
    </source>
</evidence>
<reference evidence="8 9" key="1">
    <citation type="submission" date="2020-06" db="EMBL/GenBank/DDBJ databases">
        <title>The yeast mating-type switching endonuclease HO is a domesticated member of an unorthodox homing genetic element family.</title>
        <authorList>
            <person name="Coughlan A.Y."/>
            <person name="Lombardi L."/>
            <person name="Braun-Galleani S."/>
            <person name="Martos A.R."/>
            <person name="Galeote V."/>
            <person name="Bigey F."/>
            <person name="Dequin S."/>
            <person name="Byrne K.P."/>
            <person name="Wolfe K.H."/>
        </authorList>
    </citation>
    <scope>NUCLEOTIDE SEQUENCE [LARGE SCALE GENOMIC DNA]</scope>
    <source>
        <strain evidence="8 9">CBS764</strain>
    </source>
</reference>
<dbReference type="PIRSF" id="PIRSF005992">
    <property type="entry name" value="Clathrin_mu"/>
    <property type="match status" value="1"/>
</dbReference>
<dbReference type="InterPro" id="IPR001392">
    <property type="entry name" value="Clathrin_mu"/>
</dbReference>
<dbReference type="GeneID" id="59323731"/>
<dbReference type="PROSITE" id="PS00991">
    <property type="entry name" value="CLAT_ADAPTOR_M_2"/>
    <property type="match status" value="1"/>
</dbReference>
<comment type="similarity">
    <text evidence="6">Belongs to the adaptor complexes medium subunit family.</text>
</comment>
<evidence type="ECO:0000256" key="3">
    <source>
        <dbReference type="ARBA" id="ARBA00022927"/>
    </source>
</evidence>
<dbReference type="GO" id="GO:0030659">
    <property type="term" value="C:cytoplasmic vesicle membrane"/>
    <property type="evidence" value="ECO:0007669"/>
    <property type="project" value="UniProtKB-SubCell"/>
</dbReference>
<name>A0A7G3ZAU8_9SACH</name>
<dbReference type="EMBL" id="CP059246">
    <property type="protein sequence ID" value="QLL30634.1"/>
    <property type="molecule type" value="Genomic_DNA"/>
</dbReference>
<dbReference type="KEGG" id="tgb:HG536_0A04510"/>
<dbReference type="GO" id="GO:0006886">
    <property type="term" value="P:intracellular protein transport"/>
    <property type="evidence" value="ECO:0007669"/>
    <property type="project" value="UniProtKB-UniRule"/>
</dbReference>
<feature type="domain" description="MHD" evidence="7">
    <location>
        <begin position="221"/>
        <end position="501"/>
    </location>
</feature>
<evidence type="ECO:0000256" key="2">
    <source>
        <dbReference type="ARBA" id="ARBA00022448"/>
    </source>
</evidence>